<dbReference type="Proteomes" id="UP000019277">
    <property type="component" value="Unassembled WGS sequence"/>
</dbReference>
<dbReference type="Pfam" id="PF00440">
    <property type="entry name" value="TetR_N"/>
    <property type="match status" value="1"/>
</dbReference>
<feature type="DNA-binding region" description="H-T-H motif" evidence="4">
    <location>
        <begin position="36"/>
        <end position="55"/>
    </location>
</feature>
<keyword evidence="2 4" id="KW-0238">DNA-binding</keyword>
<reference evidence="6 7" key="1">
    <citation type="journal article" date="2014" name="Genome Announc.">
        <title>Draft Genome Sequence of the Antitrypanosomally Active Sponge-Associated Bacterium Actinokineospora sp. Strain EG49.</title>
        <authorList>
            <person name="Harjes J."/>
            <person name="Ryu T."/>
            <person name="Abdelmohsen U.R."/>
            <person name="Moitinho-Silva L."/>
            <person name="Horn H."/>
            <person name="Ravasi T."/>
            <person name="Hentschel U."/>
        </authorList>
    </citation>
    <scope>NUCLEOTIDE SEQUENCE [LARGE SCALE GENOMIC DNA]</scope>
    <source>
        <strain evidence="6 7">EG49</strain>
    </source>
</reference>
<evidence type="ECO:0000259" key="5">
    <source>
        <dbReference type="PROSITE" id="PS50977"/>
    </source>
</evidence>
<evidence type="ECO:0000256" key="1">
    <source>
        <dbReference type="ARBA" id="ARBA00023015"/>
    </source>
</evidence>
<dbReference type="PANTHER" id="PTHR30055:SF234">
    <property type="entry name" value="HTH-TYPE TRANSCRIPTIONAL REGULATOR BETI"/>
    <property type="match status" value="1"/>
</dbReference>
<evidence type="ECO:0000313" key="6">
    <source>
        <dbReference type="EMBL" id="EWC62238.1"/>
    </source>
</evidence>
<feature type="domain" description="HTH tetR-type" evidence="5">
    <location>
        <begin position="13"/>
        <end position="73"/>
    </location>
</feature>
<dbReference type="Gene3D" id="1.10.357.10">
    <property type="entry name" value="Tetracycline Repressor, domain 2"/>
    <property type="match status" value="1"/>
</dbReference>
<dbReference type="PROSITE" id="PS01081">
    <property type="entry name" value="HTH_TETR_1"/>
    <property type="match status" value="1"/>
</dbReference>
<accession>A0A8E3BFN1</accession>
<keyword evidence="1" id="KW-0805">Transcription regulation</keyword>
<dbReference type="STRING" id="909613.UO65_2487"/>
<dbReference type="GO" id="GO:0000976">
    <property type="term" value="F:transcription cis-regulatory region binding"/>
    <property type="evidence" value="ECO:0007669"/>
    <property type="project" value="TreeGrafter"/>
</dbReference>
<dbReference type="AlphaFoldDB" id="W7IPB7"/>
<gene>
    <name evidence="6" type="ORF">UO65_2487</name>
</gene>
<dbReference type="RefSeq" id="WP_035281822.1">
    <property type="nucleotide sequence ID" value="NZ_AYXG01000084.1"/>
</dbReference>
<proteinExistence type="predicted"/>
<dbReference type="OrthoDB" id="4746440at2"/>
<organism evidence="6 7">
    <name type="scientific">Actinokineospora spheciospongiae</name>
    <dbReference type="NCBI Taxonomy" id="909613"/>
    <lineage>
        <taxon>Bacteria</taxon>
        <taxon>Bacillati</taxon>
        <taxon>Actinomycetota</taxon>
        <taxon>Actinomycetes</taxon>
        <taxon>Pseudonocardiales</taxon>
        <taxon>Pseudonocardiaceae</taxon>
        <taxon>Actinokineospora</taxon>
    </lineage>
</organism>
<dbReference type="PATRIC" id="fig|909613.9.peg.2491"/>
<dbReference type="InterPro" id="IPR023772">
    <property type="entry name" value="DNA-bd_HTH_TetR-type_CS"/>
</dbReference>
<dbReference type="PANTHER" id="PTHR30055">
    <property type="entry name" value="HTH-TYPE TRANSCRIPTIONAL REGULATOR RUTR"/>
    <property type="match status" value="1"/>
</dbReference>
<dbReference type="GO" id="GO:0003700">
    <property type="term" value="F:DNA-binding transcription factor activity"/>
    <property type="evidence" value="ECO:0007669"/>
    <property type="project" value="TreeGrafter"/>
</dbReference>
<dbReference type="InterPro" id="IPR001647">
    <property type="entry name" value="HTH_TetR"/>
</dbReference>
<evidence type="ECO:0000313" key="7">
    <source>
        <dbReference type="Proteomes" id="UP000019277"/>
    </source>
</evidence>
<protein>
    <submittedName>
        <fullName evidence="6">Transcriptional regulator, TetR family</fullName>
    </submittedName>
</protein>
<evidence type="ECO:0000256" key="3">
    <source>
        <dbReference type="ARBA" id="ARBA00023163"/>
    </source>
</evidence>
<dbReference type="PROSITE" id="PS50977">
    <property type="entry name" value="HTH_TETR_2"/>
    <property type="match status" value="1"/>
</dbReference>
<accession>W7IPB7</accession>
<keyword evidence="7" id="KW-1185">Reference proteome</keyword>
<evidence type="ECO:0000256" key="2">
    <source>
        <dbReference type="ARBA" id="ARBA00023125"/>
    </source>
</evidence>
<sequence>MDDRPPLRERKRQRARQEIVAAAYALFAERGYAGVTVTDITDRAEVGRTTFFRYFGDKQEVVFAGEQELLDEVRARYEPVPVQRAPDLRTALELMRGLVLSICAESVVDGENYRLREQLIGDNPELADRGGRKLDRLVELARDILRGMRADQRTAVLAPWLARACFQAGREQAGSDPDALTPAVAAAFDALLGEIGGGVGHP</sequence>
<dbReference type="PRINTS" id="PR00455">
    <property type="entry name" value="HTHTETR"/>
</dbReference>
<comment type="caution">
    <text evidence="6">The sequence shown here is derived from an EMBL/GenBank/DDBJ whole genome shotgun (WGS) entry which is preliminary data.</text>
</comment>
<dbReference type="InterPro" id="IPR050109">
    <property type="entry name" value="HTH-type_TetR-like_transc_reg"/>
</dbReference>
<keyword evidence="3" id="KW-0804">Transcription</keyword>
<dbReference type="SUPFAM" id="SSF46689">
    <property type="entry name" value="Homeodomain-like"/>
    <property type="match status" value="1"/>
</dbReference>
<dbReference type="eggNOG" id="COG1309">
    <property type="taxonomic scope" value="Bacteria"/>
</dbReference>
<name>W7IPB7_9PSEU</name>
<dbReference type="EMBL" id="AYXG01000084">
    <property type="protein sequence ID" value="EWC62238.1"/>
    <property type="molecule type" value="Genomic_DNA"/>
</dbReference>
<dbReference type="InterPro" id="IPR009057">
    <property type="entry name" value="Homeodomain-like_sf"/>
</dbReference>
<evidence type="ECO:0000256" key="4">
    <source>
        <dbReference type="PROSITE-ProRule" id="PRU00335"/>
    </source>
</evidence>